<dbReference type="RefSeq" id="WP_183513338.1">
    <property type="nucleotide sequence ID" value="NZ_JACHVS010000006.1"/>
</dbReference>
<protein>
    <recommendedName>
        <fullName evidence="2">MobA/VirD2-like nuclease domain-containing protein</fullName>
    </recommendedName>
</protein>
<feature type="compositionally biased region" description="Basic and acidic residues" evidence="1">
    <location>
        <begin position="236"/>
        <end position="248"/>
    </location>
</feature>
<evidence type="ECO:0000256" key="1">
    <source>
        <dbReference type="SAM" id="MobiDB-lite"/>
    </source>
</evidence>
<dbReference type="EMBL" id="JACHVS010000006">
    <property type="protein sequence ID" value="MBB2997682.1"/>
    <property type="molecule type" value="Genomic_DNA"/>
</dbReference>
<reference evidence="3 4" key="1">
    <citation type="submission" date="2020-08" db="EMBL/GenBank/DDBJ databases">
        <title>Sequencing the genomes of 1000 actinobacteria strains.</title>
        <authorList>
            <person name="Klenk H.-P."/>
        </authorList>
    </citation>
    <scope>NUCLEOTIDE SEQUENCE [LARGE SCALE GENOMIC DNA]</scope>
    <source>
        <strain evidence="3 4">DSM 22826</strain>
    </source>
</reference>
<proteinExistence type="predicted"/>
<feature type="region of interest" description="Disordered" evidence="1">
    <location>
        <begin position="154"/>
        <end position="177"/>
    </location>
</feature>
<dbReference type="Proteomes" id="UP000523000">
    <property type="component" value="Unassembled WGS sequence"/>
</dbReference>
<sequence>MIANITRGRNPGDIGAYLHGVGKANEHVYEFGGVTRPGGIVIASNLGMEGQTEPSRWAGELRKALNTRAEIKNPVWHVSLRNTAQDRVLSDAEWADMGQSFAEDLGFAEHPWVMVRHGADHVHLVVSRISDLGEVWHGRNDRRAAQSACTRLEREHGLEQAPRRSVQPKQSVSVEREQARAQGLALVSHRAAQEAERVAAQKLLEEHWRIHRASFPYPPGTRVPGQETPPARRVFRPPEIDRDQGIER</sequence>
<accession>A0A839QWJ7</accession>
<feature type="domain" description="MobA/VirD2-like nuclease" evidence="2">
    <location>
        <begin position="54"/>
        <end position="158"/>
    </location>
</feature>
<dbReference type="InterPro" id="IPR005094">
    <property type="entry name" value="Endonuclease_MobA/VirD2"/>
</dbReference>
<organism evidence="3 4">
    <name type="scientific">Paeniglutamicibacter cryotolerans</name>
    <dbReference type="NCBI Taxonomy" id="670079"/>
    <lineage>
        <taxon>Bacteria</taxon>
        <taxon>Bacillati</taxon>
        <taxon>Actinomycetota</taxon>
        <taxon>Actinomycetes</taxon>
        <taxon>Micrococcales</taxon>
        <taxon>Micrococcaceae</taxon>
        <taxon>Paeniglutamicibacter</taxon>
    </lineage>
</organism>
<name>A0A839QWJ7_9MICC</name>
<evidence type="ECO:0000313" key="4">
    <source>
        <dbReference type="Proteomes" id="UP000523000"/>
    </source>
</evidence>
<keyword evidence="4" id="KW-1185">Reference proteome</keyword>
<dbReference type="AlphaFoldDB" id="A0A839QWJ7"/>
<dbReference type="Pfam" id="PF03432">
    <property type="entry name" value="Relaxase"/>
    <property type="match status" value="1"/>
</dbReference>
<feature type="region of interest" description="Disordered" evidence="1">
    <location>
        <begin position="215"/>
        <end position="248"/>
    </location>
</feature>
<evidence type="ECO:0000259" key="2">
    <source>
        <dbReference type="Pfam" id="PF03432"/>
    </source>
</evidence>
<gene>
    <name evidence="3" type="ORF">E9229_003955</name>
</gene>
<evidence type="ECO:0000313" key="3">
    <source>
        <dbReference type="EMBL" id="MBB2997682.1"/>
    </source>
</evidence>
<comment type="caution">
    <text evidence="3">The sequence shown here is derived from an EMBL/GenBank/DDBJ whole genome shotgun (WGS) entry which is preliminary data.</text>
</comment>